<dbReference type="SUPFAM" id="SSF90123">
    <property type="entry name" value="ABC transporter transmembrane region"/>
    <property type="match status" value="1"/>
</dbReference>
<dbReference type="AlphaFoldDB" id="A0A6S6SX03"/>
<comment type="subcellular location">
    <subcellularLocation>
        <location evidence="1">Cell membrane</location>
        <topology evidence="1">Multi-pass membrane protein</topology>
    </subcellularLocation>
</comment>
<organism evidence="7">
    <name type="scientific">uncultured Thiotrichaceae bacterium</name>
    <dbReference type="NCBI Taxonomy" id="298394"/>
    <lineage>
        <taxon>Bacteria</taxon>
        <taxon>Pseudomonadati</taxon>
        <taxon>Pseudomonadota</taxon>
        <taxon>Gammaproteobacteria</taxon>
        <taxon>Thiotrichales</taxon>
        <taxon>Thiotrichaceae</taxon>
        <taxon>environmental samples</taxon>
    </lineage>
</organism>
<evidence type="ECO:0000256" key="4">
    <source>
        <dbReference type="ARBA" id="ARBA00023136"/>
    </source>
</evidence>
<dbReference type="GO" id="GO:0005524">
    <property type="term" value="F:ATP binding"/>
    <property type="evidence" value="ECO:0007669"/>
    <property type="project" value="InterPro"/>
</dbReference>
<dbReference type="GO" id="GO:0034040">
    <property type="term" value="F:ATPase-coupled lipid transmembrane transporter activity"/>
    <property type="evidence" value="ECO:0007669"/>
    <property type="project" value="TreeGrafter"/>
</dbReference>
<dbReference type="Pfam" id="PF00664">
    <property type="entry name" value="ABC_membrane"/>
    <property type="match status" value="1"/>
</dbReference>
<keyword evidence="2 5" id="KW-0812">Transmembrane</keyword>
<feature type="domain" description="ABC transmembrane type-1" evidence="6">
    <location>
        <begin position="39"/>
        <end position="278"/>
    </location>
</feature>
<dbReference type="PROSITE" id="PS50929">
    <property type="entry name" value="ABC_TM1F"/>
    <property type="match status" value="1"/>
</dbReference>
<dbReference type="GO" id="GO:0005886">
    <property type="term" value="C:plasma membrane"/>
    <property type="evidence" value="ECO:0007669"/>
    <property type="project" value="UniProtKB-SubCell"/>
</dbReference>
<dbReference type="InterPro" id="IPR039421">
    <property type="entry name" value="Type_1_exporter"/>
</dbReference>
<dbReference type="GO" id="GO:0140359">
    <property type="term" value="F:ABC-type transporter activity"/>
    <property type="evidence" value="ECO:0007669"/>
    <property type="project" value="InterPro"/>
</dbReference>
<name>A0A6S6SX03_9GAMM</name>
<evidence type="ECO:0000259" key="6">
    <source>
        <dbReference type="PROSITE" id="PS50929"/>
    </source>
</evidence>
<dbReference type="PANTHER" id="PTHR24221">
    <property type="entry name" value="ATP-BINDING CASSETTE SUB-FAMILY B"/>
    <property type="match status" value="1"/>
</dbReference>
<evidence type="ECO:0000256" key="3">
    <source>
        <dbReference type="ARBA" id="ARBA00022989"/>
    </source>
</evidence>
<feature type="transmembrane region" description="Helical" evidence="5">
    <location>
        <begin position="62"/>
        <end position="83"/>
    </location>
</feature>
<sequence>MPVHIIEYIWKYSKWQQLSLIALTFCSFPLLYFTLEIPKLIINDVLSNQSDTRSFLGFDFEPFTLLLTLSFSLLGLVLISGVFKIYINTLKGKVGETLIRRLRYMLMTQLLKFPLQRFDHMPSGEVSITIVQETDPLAGFAGDSFALPIFQGGTLLTILLFMFMQDWILGIASLALVPIQIFIIPRLQRQINFLRKERIQRVRVLSSRIVETVDAIEEVHIQGTRRYTLAEFSYRFGELYKIRLAIFKKKFFLKFLNNLLGHMTPFLFYAVGGYLIIE</sequence>
<keyword evidence="4 5" id="KW-0472">Membrane</keyword>
<feature type="transmembrane region" description="Helical" evidence="5">
    <location>
        <begin position="20"/>
        <end position="42"/>
    </location>
</feature>
<dbReference type="InterPro" id="IPR011527">
    <property type="entry name" value="ABC1_TM_dom"/>
</dbReference>
<reference evidence="7" key="1">
    <citation type="submission" date="2020-01" db="EMBL/GenBank/DDBJ databases">
        <authorList>
            <person name="Meier V. D."/>
            <person name="Meier V D."/>
        </authorList>
    </citation>
    <scope>NUCLEOTIDE SEQUENCE</scope>
    <source>
        <strain evidence="7">HLG_WM_MAG_08</strain>
    </source>
</reference>
<evidence type="ECO:0000256" key="2">
    <source>
        <dbReference type="ARBA" id="ARBA00022692"/>
    </source>
</evidence>
<evidence type="ECO:0000256" key="1">
    <source>
        <dbReference type="ARBA" id="ARBA00004651"/>
    </source>
</evidence>
<feature type="transmembrane region" description="Helical" evidence="5">
    <location>
        <begin position="251"/>
        <end position="277"/>
    </location>
</feature>
<accession>A0A6S6SX03</accession>
<feature type="non-terminal residue" evidence="7">
    <location>
        <position position="278"/>
    </location>
</feature>
<feature type="transmembrane region" description="Helical" evidence="5">
    <location>
        <begin position="137"/>
        <end position="161"/>
    </location>
</feature>
<dbReference type="InterPro" id="IPR036640">
    <property type="entry name" value="ABC1_TM_sf"/>
</dbReference>
<dbReference type="PANTHER" id="PTHR24221:SF654">
    <property type="entry name" value="ATP-BINDING CASSETTE SUB-FAMILY B MEMBER 6"/>
    <property type="match status" value="1"/>
</dbReference>
<dbReference type="EMBL" id="CACVAV010000185">
    <property type="protein sequence ID" value="CAA6811611.1"/>
    <property type="molecule type" value="Genomic_DNA"/>
</dbReference>
<evidence type="ECO:0000256" key="5">
    <source>
        <dbReference type="SAM" id="Phobius"/>
    </source>
</evidence>
<evidence type="ECO:0000313" key="7">
    <source>
        <dbReference type="EMBL" id="CAA6811611.1"/>
    </source>
</evidence>
<protein>
    <recommendedName>
        <fullName evidence="6">ABC transmembrane type-1 domain-containing protein</fullName>
    </recommendedName>
</protein>
<proteinExistence type="predicted"/>
<feature type="transmembrane region" description="Helical" evidence="5">
    <location>
        <begin position="167"/>
        <end position="187"/>
    </location>
</feature>
<gene>
    <name evidence="7" type="ORF">HELGO_WM94832</name>
</gene>
<keyword evidence="3 5" id="KW-1133">Transmembrane helix</keyword>
<dbReference type="Gene3D" id="1.20.1560.10">
    <property type="entry name" value="ABC transporter type 1, transmembrane domain"/>
    <property type="match status" value="1"/>
</dbReference>